<dbReference type="NCBIfam" id="TIGR00277">
    <property type="entry name" value="HDIG"/>
    <property type="match status" value="1"/>
</dbReference>
<dbReference type="EMBL" id="CADCVP010000080">
    <property type="protein sequence ID" value="CAA9477586.1"/>
    <property type="molecule type" value="Genomic_DNA"/>
</dbReference>
<dbReference type="PANTHER" id="PTHR38659:SF2">
    <property type="entry name" value="HDIG DOMAIN PROTEIN"/>
    <property type="match status" value="1"/>
</dbReference>
<proteinExistence type="predicted"/>
<dbReference type="PANTHER" id="PTHR38659">
    <property type="entry name" value="METAL-DEPENDENT PHOSPHOHYDROLASE"/>
    <property type="match status" value="1"/>
</dbReference>
<dbReference type="SUPFAM" id="SSF109604">
    <property type="entry name" value="HD-domain/PDEase-like"/>
    <property type="match status" value="1"/>
</dbReference>
<dbReference type="AlphaFoldDB" id="A0A6J4RUF7"/>
<organism evidence="2">
    <name type="scientific">uncultured Solirubrobacteraceae bacterium</name>
    <dbReference type="NCBI Taxonomy" id="1162706"/>
    <lineage>
        <taxon>Bacteria</taxon>
        <taxon>Bacillati</taxon>
        <taxon>Actinomycetota</taxon>
        <taxon>Thermoleophilia</taxon>
        <taxon>Solirubrobacterales</taxon>
        <taxon>Solirubrobacteraceae</taxon>
        <taxon>environmental samples</taxon>
    </lineage>
</organism>
<dbReference type="Gene3D" id="1.10.3210.10">
    <property type="entry name" value="Hypothetical protein af1432"/>
    <property type="match status" value="1"/>
</dbReference>
<accession>A0A6J4RUF7</accession>
<gene>
    <name evidence="2" type="ORF">AVDCRST_MAG69-547</name>
</gene>
<feature type="domain" description="HD" evidence="1">
    <location>
        <begin position="13"/>
        <end position="86"/>
    </location>
</feature>
<evidence type="ECO:0000259" key="1">
    <source>
        <dbReference type="Pfam" id="PF01966"/>
    </source>
</evidence>
<sequence>MFCEWTESPSLRKHVLAVEAAMRAYARRFGEDEELWGVVGLLHDLDYERHPDLATGHPRFAMAELERLGQPPELIRAIASHADYLAVSRDSAMEKTLYAVDELSGFVMACAYVRPQGIHGLTAKSVGKKLKQASFAAAVDRDELRHGAEALGVDFNEHVAFVIDALRAEADPLELHGSAPAPAG</sequence>
<evidence type="ECO:0000313" key="2">
    <source>
        <dbReference type="EMBL" id="CAA9477586.1"/>
    </source>
</evidence>
<dbReference type="InterPro" id="IPR006675">
    <property type="entry name" value="HDIG_dom"/>
</dbReference>
<dbReference type="Pfam" id="PF01966">
    <property type="entry name" value="HD"/>
    <property type="match status" value="1"/>
</dbReference>
<reference evidence="2" key="1">
    <citation type="submission" date="2020-02" db="EMBL/GenBank/DDBJ databases">
        <authorList>
            <person name="Meier V. D."/>
        </authorList>
    </citation>
    <scope>NUCLEOTIDE SEQUENCE</scope>
    <source>
        <strain evidence="2">AVDCRST_MAG69</strain>
    </source>
</reference>
<name>A0A6J4RUF7_9ACTN</name>
<protein>
    <submittedName>
        <fullName evidence="2">HDIG domain protein</fullName>
    </submittedName>
</protein>
<dbReference type="InterPro" id="IPR006674">
    <property type="entry name" value="HD_domain"/>
</dbReference>